<keyword evidence="5 6" id="KW-0472">Membrane</keyword>
<dbReference type="PANTHER" id="PTHR30177:SF33">
    <property type="entry name" value="POSSIBLE OSMOPROTECTANT (GLYCINE BETAINE_CARNITINE_CHOLINE_L-PROLINE) TRANSPORT INTEGRAL MEMBRANE PROTEIN ABC TRANSPORTER PROZ"/>
    <property type="match status" value="1"/>
</dbReference>
<dbReference type="GO" id="GO:0055085">
    <property type="term" value="P:transmembrane transport"/>
    <property type="evidence" value="ECO:0007669"/>
    <property type="project" value="InterPro"/>
</dbReference>
<evidence type="ECO:0000256" key="1">
    <source>
        <dbReference type="ARBA" id="ARBA00004141"/>
    </source>
</evidence>
<name>A0A3S5BIT8_9CORY</name>
<dbReference type="EMBL" id="UARK01000011">
    <property type="protein sequence ID" value="SPW28684.1"/>
    <property type="molecule type" value="Genomic_DNA"/>
</dbReference>
<feature type="transmembrane region" description="Helical" evidence="6">
    <location>
        <begin position="29"/>
        <end position="49"/>
    </location>
</feature>
<accession>A0A3S5BIT8</accession>
<protein>
    <submittedName>
        <fullName evidence="8">Choline transport system permease protein</fullName>
    </submittedName>
</protein>
<sequence length="220" mass="23870">MIADALSILMDPQRWGGDSGFIMRSEQHIVLTLVVLIIGSVLAIPLGIWCAHVRPGEVIASILMNSARALPSLGLLILFGLWLGVGVLAPTLALIVLVFPSLFIGAYSGIMAIDAGIIESARATGHSWWQQVRKIEIPLALPLIVGGFRQAALLASSTATFVAYTSDFGLGRYIFAGLKTRDYPLMLCGSLLVILITFFFDLIFGRLQALTHNRPWKDHS</sequence>
<dbReference type="Proteomes" id="UP000249886">
    <property type="component" value="Unassembled WGS sequence"/>
</dbReference>
<dbReference type="RefSeq" id="WP_005524794.1">
    <property type="nucleotide sequence ID" value="NZ_CAUOLB010000016.1"/>
</dbReference>
<dbReference type="InterPro" id="IPR051204">
    <property type="entry name" value="ABC_transp_perm/SBD"/>
</dbReference>
<evidence type="ECO:0000256" key="4">
    <source>
        <dbReference type="ARBA" id="ARBA00022989"/>
    </source>
</evidence>
<evidence type="ECO:0000259" key="7">
    <source>
        <dbReference type="PROSITE" id="PS50928"/>
    </source>
</evidence>
<comment type="subcellular location">
    <subcellularLocation>
        <location evidence="6">Cell membrane</location>
        <topology evidence="6">Multi-pass membrane protein</topology>
    </subcellularLocation>
    <subcellularLocation>
        <location evidence="1">Membrane</location>
        <topology evidence="1">Multi-pass membrane protein</topology>
    </subcellularLocation>
</comment>
<keyword evidence="2 6" id="KW-0813">Transport</keyword>
<dbReference type="Gene3D" id="1.10.3720.10">
    <property type="entry name" value="MetI-like"/>
    <property type="match status" value="1"/>
</dbReference>
<proteinExistence type="inferred from homology"/>
<dbReference type="InterPro" id="IPR000515">
    <property type="entry name" value="MetI-like"/>
</dbReference>
<gene>
    <name evidence="8" type="primary">opuBB</name>
    <name evidence="8" type="ORF">NCTC10254_01631</name>
</gene>
<comment type="similarity">
    <text evidence="6">Belongs to the binding-protein-dependent transport system permease family.</text>
</comment>
<dbReference type="CDD" id="cd06261">
    <property type="entry name" value="TM_PBP2"/>
    <property type="match status" value="1"/>
</dbReference>
<feature type="transmembrane region" description="Helical" evidence="6">
    <location>
        <begin position="95"/>
        <end position="118"/>
    </location>
</feature>
<dbReference type="Pfam" id="PF00528">
    <property type="entry name" value="BPD_transp_1"/>
    <property type="match status" value="1"/>
</dbReference>
<dbReference type="InterPro" id="IPR035906">
    <property type="entry name" value="MetI-like_sf"/>
</dbReference>
<keyword evidence="4 6" id="KW-1133">Transmembrane helix</keyword>
<dbReference type="GO" id="GO:0031460">
    <property type="term" value="P:glycine betaine transport"/>
    <property type="evidence" value="ECO:0007669"/>
    <property type="project" value="TreeGrafter"/>
</dbReference>
<evidence type="ECO:0000256" key="2">
    <source>
        <dbReference type="ARBA" id="ARBA00022448"/>
    </source>
</evidence>
<keyword evidence="3 6" id="KW-0812">Transmembrane</keyword>
<feature type="transmembrane region" description="Helical" evidence="6">
    <location>
        <begin position="183"/>
        <end position="204"/>
    </location>
</feature>
<evidence type="ECO:0000313" key="9">
    <source>
        <dbReference type="Proteomes" id="UP000249886"/>
    </source>
</evidence>
<evidence type="ECO:0000256" key="6">
    <source>
        <dbReference type="RuleBase" id="RU363032"/>
    </source>
</evidence>
<dbReference type="GO" id="GO:0005886">
    <property type="term" value="C:plasma membrane"/>
    <property type="evidence" value="ECO:0007669"/>
    <property type="project" value="UniProtKB-SubCell"/>
</dbReference>
<evidence type="ECO:0000256" key="3">
    <source>
        <dbReference type="ARBA" id="ARBA00022692"/>
    </source>
</evidence>
<comment type="caution">
    <text evidence="8">The sequence shown here is derived from an EMBL/GenBank/DDBJ whole genome shotgun (WGS) entry which is preliminary data.</text>
</comment>
<dbReference type="SUPFAM" id="SSF161098">
    <property type="entry name" value="MetI-like"/>
    <property type="match status" value="1"/>
</dbReference>
<dbReference type="PROSITE" id="PS50928">
    <property type="entry name" value="ABC_TM1"/>
    <property type="match status" value="1"/>
</dbReference>
<feature type="transmembrane region" description="Helical" evidence="6">
    <location>
        <begin position="139"/>
        <end position="163"/>
    </location>
</feature>
<organism evidence="8 9">
    <name type="scientific">Corynebacterium matruchotii</name>
    <dbReference type="NCBI Taxonomy" id="43768"/>
    <lineage>
        <taxon>Bacteria</taxon>
        <taxon>Bacillati</taxon>
        <taxon>Actinomycetota</taxon>
        <taxon>Actinomycetes</taxon>
        <taxon>Mycobacteriales</taxon>
        <taxon>Corynebacteriaceae</taxon>
        <taxon>Corynebacterium</taxon>
    </lineage>
</organism>
<feature type="domain" description="ABC transmembrane type-1" evidence="7">
    <location>
        <begin position="29"/>
        <end position="204"/>
    </location>
</feature>
<evidence type="ECO:0000256" key="5">
    <source>
        <dbReference type="ARBA" id="ARBA00023136"/>
    </source>
</evidence>
<dbReference type="PANTHER" id="PTHR30177">
    <property type="entry name" value="GLYCINE BETAINE/L-PROLINE TRANSPORT SYSTEM PERMEASE PROTEIN PROW"/>
    <property type="match status" value="1"/>
</dbReference>
<reference evidence="8 9" key="1">
    <citation type="submission" date="2018-06" db="EMBL/GenBank/DDBJ databases">
        <authorList>
            <consortium name="Pathogen Informatics"/>
            <person name="Doyle S."/>
        </authorList>
    </citation>
    <scope>NUCLEOTIDE SEQUENCE [LARGE SCALE GENOMIC DNA]</scope>
    <source>
        <strain evidence="8 9">NCTC10254</strain>
    </source>
</reference>
<dbReference type="AlphaFoldDB" id="A0A3S5BIT8"/>
<dbReference type="GeneID" id="84573521"/>
<feature type="transmembrane region" description="Helical" evidence="6">
    <location>
        <begin position="70"/>
        <end position="89"/>
    </location>
</feature>
<evidence type="ECO:0000313" key="8">
    <source>
        <dbReference type="EMBL" id="SPW28684.1"/>
    </source>
</evidence>